<dbReference type="GO" id="GO:0071470">
    <property type="term" value="P:cellular response to osmotic stress"/>
    <property type="evidence" value="ECO:0007669"/>
    <property type="project" value="InterPro"/>
</dbReference>
<dbReference type="EMBL" id="PGEX01000001">
    <property type="protein sequence ID" value="PJJ41744.1"/>
    <property type="molecule type" value="Genomic_DNA"/>
</dbReference>
<feature type="transmembrane region" description="Helical" evidence="5">
    <location>
        <begin position="80"/>
        <end position="100"/>
    </location>
</feature>
<feature type="transmembrane region" description="Helical" evidence="5">
    <location>
        <begin position="151"/>
        <end position="168"/>
    </location>
</feature>
<evidence type="ECO:0000313" key="7">
    <source>
        <dbReference type="EMBL" id="PJJ41744.1"/>
    </source>
</evidence>
<keyword evidence="2 5" id="KW-0812">Transmembrane</keyword>
<evidence type="ECO:0000259" key="6">
    <source>
        <dbReference type="Pfam" id="PF00924"/>
    </source>
</evidence>
<evidence type="ECO:0000256" key="5">
    <source>
        <dbReference type="SAM" id="Phobius"/>
    </source>
</evidence>
<dbReference type="Gene3D" id="2.30.30.60">
    <property type="match status" value="1"/>
</dbReference>
<feature type="transmembrane region" description="Helical" evidence="5">
    <location>
        <begin position="120"/>
        <end position="145"/>
    </location>
</feature>
<dbReference type="PANTHER" id="PTHR30414:SF0">
    <property type="entry name" value="MINICONDUCTANCE MECHANOSENSITIVE CHANNEL YBDG"/>
    <property type="match status" value="1"/>
</dbReference>
<comment type="subcellular location">
    <subcellularLocation>
        <location evidence="1">Membrane</location>
    </subcellularLocation>
</comment>
<keyword evidence="8" id="KW-1185">Reference proteome</keyword>
<dbReference type="SUPFAM" id="SSF50182">
    <property type="entry name" value="Sm-like ribonucleoproteins"/>
    <property type="match status" value="1"/>
</dbReference>
<evidence type="ECO:0000256" key="1">
    <source>
        <dbReference type="ARBA" id="ARBA00004370"/>
    </source>
</evidence>
<dbReference type="GO" id="GO:0008381">
    <property type="term" value="F:mechanosensitive monoatomic ion channel activity"/>
    <property type="evidence" value="ECO:0007669"/>
    <property type="project" value="InterPro"/>
</dbReference>
<protein>
    <submittedName>
        <fullName evidence="7">Miniconductance mechanosensitive channel</fullName>
    </submittedName>
</protein>
<evidence type="ECO:0000256" key="2">
    <source>
        <dbReference type="ARBA" id="ARBA00022692"/>
    </source>
</evidence>
<evidence type="ECO:0000313" key="8">
    <source>
        <dbReference type="Proteomes" id="UP000231134"/>
    </source>
</evidence>
<gene>
    <name evidence="7" type="ORF">BGX16_1738</name>
</gene>
<keyword evidence="3 5" id="KW-1133">Transmembrane helix</keyword>
<evidence type="ECO:0000256" key="3">
    <source>
        <dbReference type="ARBA" id="ARBA00022989"/>
    </source>
</evidence>
<dbReference type="Pfam" id="PF00924">
    <property type="entry name" value="MS_channel_2nd"/>
    <property type="match status" value="1"/>
</dbReference>
<dbReference type="PANTHER" id="PTHR30414">
    <property type="entry name" value="MINICONDUCTANCE MECHANOSENSITIVE CHANNEL YBDG"/>
    <property type="match status" value="1"/>
</dbReference>
<dbReference type="InterPro" id="IPR030192">
    <property type="entry name" value="YbdG"/>
</dbReference>
<proteinExistence type="predicted"/>
<dbReference type="GO" id="GO:0005886">
    <property type="term" value="C:plasma membrane"/>
    <property type="evidence" value="ECO:0007669"/>
    <property type="project" value="TreeGrafter"/>
</dbReference>
<organism evidence="7 8">
    <name type="scientific">Hallerella succinigenes</name>
    <dbReference type="NCBI Taxonomy" id="1896222"/>
    <lineage>
        <taxon>Bacteria</taxon>
        <taxon>Pseudomonadati</taxon>
        <taxon>Fibrobacterota</taxon>
        <taxon>Fibrobacteria</taxon>
        <taxon>Fibrobacterales</taxon>
        <taxon>Fibrobacteraceae</taxon>
        <taxon>Hallerella</taxon>
    </lineage>
</organism>
<feature type="domain" description="Mechanosensitive ion channel MscS" evidence="6">
    <location>
        <begin position="170"/>
        <end position="238"/>
    </location>
</feature>
<comment type="caution">
    <text evidence="7">The sequence shown here is derived from an EMBL/GenBank/DDBJ whole genome shotgun (WGS) entry which is preliminary data.</text>
</comment>
<accession>A0A2M9A7Q8</accession>
<dbReference type="InterPro" id="IPR010920">
    <property type="entry name" value="LSM_dom_sf"/>
</dbReference>
<feature type="transmembrane region" description="Helical" evidence="5">
    <location>
        <begin position="6"/>
        <end position="29"/>
    </location>
</feature>
<name>A0A2M9A7Q8_9BACT</name>
<evidence type="ECO:0000256" key="4">
    <source>
        <dbReference type="ARBA" id="ARBA00023136"/>
    </source>
</evidence>
<keyword evidence="4 5" id="KW-0472">Membrane</keyword>
<reference evidence="7 8" key="1">
    <citation type="submission" date="2017-11" db="EMBL/GenBank/DDBJ databases">
        <title>Animal gut microbial communities from fecal samples from Wisconsin, USA.</title>
        <authorList>
            <person name="Neumann A."/>
        </authorList>
    </citation>
    <scope>NUCLEOTIDE SEQUENCE [LARGE SCALE GENOMIC DNA]</scope>
    <source>
        <strain evidence="7 8">UWS3</strain>
    </source>
</reference>
<dbReference type="RefSeq" id="WP_100425680.1">
    <property type="nucleotide sequence ID" value="NZ_JAQXKX010000034.1"/>
</dbReference>
<sequence length="373" mass="42237">MIELFQQYKAFLILCGIAVMSLYISRYTFMPIFKKIAKRSKGQFDDLLVKHHAIERFAHIIPAIILYRGLPSVLTDSADLFQILITLNNIYFIVVGYLIYDSCLRAIADLILLNPKKQGIPIQGVCQAGLLLGFLICTILVISQVTNKSPVILLSGLGALAAVFMLVFKDSILGFTAGVQIAILDLVRTGDWIEIPKENINGIVDYVSLTSIRIQNWDNTTSILPAYTIVSTTFKNWRTMQESGRRRIQRSILIDGRMLGYLNESQIEALKADKTVLAMLGSRLEKMTAKDQVVNMELFRSFATTYIRSLDDVDPQKTHFARELESKGYGIPLEIYMFTKITSWAEYETFGSNVVDFLMAKLPLFGLRIYQRN</sequence>
<dbReference type="Proteomes" id="UP000231134">
    <property type="component" value="Unassembled WGS sequence"/>
</dbReference>
<dbReference type="OrthoDB" id="9775207at2"/>
<dbReference type="InterPro" id="IPR023408">
    <property type="entry name" value="MscS_beta-dom_sf"/>
</dbReference>
<dbReference type="InterPro" id="IPR006685">
    <property type="entry name" value="MscS_channel_2nd"/>
</dbReference>
<dbReference type="AlphaFoldDB" id="A0A2M9A7Q8"/>